<comment type="caution">
    <text evidence="2">The sequence shown here is derived from an EMBL/GenBank/DDBJ whole genome shotgun (WGS) entry which is preliminary data.</text>
</comment>
<dbReference type="AlphaFoldDB" id="A0A6G0PXH2"/>
<feature type="region of interest" description="Disordered" evidence="1">
    <location>
        <begin position="114"/>
        <end position="134"/>
    </location>
</feature>
<evidence type="ECO:0000256" key="1">
    <source>
        <dbReference type="SAM" id="MobiDB-lite"/>
    </source>
</evidence>
<reference evidence="2 3" key="1">
    <citation type="submission" date="2018-09" db="EMBL/GenBank/DDBJ databases">
        <title>Genomic investigation of the strawberry pathogen Phytophthora fragariae indicates pathogenicity is determined by transcriptional variation in three key races.</title>
        <authorList>
            <person name="Adams T.M."/>
            <person name="Armitage A.D."/>
            <person name="Sobczyk M.K."/>
            <person name="Bates H.J."/>
            <person name="Dunwell J.M."/>
            <person name="Nellist C.F."/>
            <person name="Harrison R.J."/>
        </authorList>
    </citation>
    <scope>NUCLEOTIDE SEQUENCE [LARGE SCALE GENOMIC DNA]</scope>
    <source>
        <strain evidence="2 3">NOV-77</strain>
    </source>
</reference>
<evidence type="ECO:0000313" key="3">
    <source>
        <dbReference type="Proteomes" id="UP000486351"/>
    </source>
</evidence>
<sequence length="134" mass="14397">MAAGPYAAGSGHCFARVPGSCATGKFAASSDRHRVGRSAWIVTAQEGGSWAAGPFAASSDRCTARAQKCRSAFDFQLSSCTCRSAFDFLLSSSACRPQLCQPFLQVETFPRNSHGACEQNDGNKPNDRTYLNYR</sequence>
<name>A0A6G0PXH2_9STRA</name>
<organism evidence="2 3">
    <name type="scientific">Phytophthora fragariae</name>
    <dbReference type="NCBI Taxonomy" id="53985"/>
    <lineage>
        <taxon>Eukaryota</taxon>
        <taxon>Sar</taxon>
        <taxon>Stramenopiles</taxon>
        <taxon>Oomycota</taxon>
        <taxon>Peronosporomycetes</taxon>
        <taxon>Peronosporales</taxon>
        <taxon>Peronosporaceae</taxon>
        <taxon>Phytophthora</taxon>
    </lineage>
</organism>
<dbReference type="EMBL" id="QXFY01012531">
    <property type="protein sequence ID" value="KAE9259168.1"/>
    <property type="molecule type" value="Genomic_DNA"/>
</dbReference>
<evidence type="ECO:0000313" key="2">
    <source>
        <dbReference type="EMBL" id="KAE9259168.1"/>
    </source>
</evidence>
<gene>
    <name evidence="2" type="ORF">PF008_g33436</name>
</gene>
<proteinExistence type="predicted"/>
<accession>A0A6G0PXH2</accession>
<protein>
    <submittedName>
        <fullName evidence="2">Uncharacterized protein</fullName>
    </submittedName>
</protein>
<dbReference type="Proteomes" id="UP000486351">
    <property type="component" value="Unassembled WGS sequence"/>
</dbReference>